<accession>A0AA41K8U7</accession>
<evidence type="ECO:0000313" key="8">
    <source>
        <dbReference type="Proteomes" id="UP000708338"/>
    </source>
</evidence>
<evidence type="ECO:0000256" key="3">
    <source>
        <dbReference type="ARBA" id="ARBA00022448"/>
    </source>
</evidence>
<comment type="caution">
    <text evidence="7">The sequence shown here is derived from an EMBL/GenBank/DDBJ whole genome shotgun (WGS) entry which is preliminary data.</text>
</comment>
<comment type="similarity">
    <text evidence="2">Belongs to the bacterial solute-binding protein 7 family.</text>
</comment>
<name>A0AA41K8U7_9FIRM</name>
<dbReference type="AlphaFoldDB" id="A0AA41K8U7"/>
<feature type="region of interest" description="Disordered" evidence="5">
    <location>
        <begin position="34"/>
        <end position="66"/>
    </location>
</feature>
<evidence type="ECO:0000256" key="4">
    <source>
        <dbReference type="ARBA" id="ARBA00022729"/>
    </source>
</evidence>
<feature type="chain" id="PRO_5041363747" evidence="6">
    <location>
        <begin position="28"/>
        <end position="376"/>
    </location>
</feature>
<protein>
    <submittedName>
        <fullName evidence="7">DctP family TRAP transporter solute-binding subunit</fullName>
    </submittedName>
</protein>
<dbReference type="GO" id="GO:0055085">
    <property type="term" value="P:transmembrane transport"/>
    <property type="evidence" value="ECO:0007669"/>
    <property type="project" value="InterPro"/>
</dbReference>
<proteinExistence type="inferred from homology"/>
<dbReference type="GO" id="GO:0030288">
    <property type="term" value="C:outer membrane-bounded periplasmic space"/>
    <property type="evidence" value="ECO:0007669"/>
    <property type="project" value="InterPro"/>
</dbReference>
<reference evidence="7" key="1">
    <citation type="journal article" date="2021" name="Gut Microbes">
        <title>A synthetic consortium of 100 gut commensals modulates the composition and function in a colon model of the microbiome of elderly subjects.</title>
        <authorList>
            <person name="Perez M."/>
            <person name="Ntemiri A."/>
            <person name="Tan H."/>
            <person name="Harris H.M.B."/>
            <person name="Roager H.M."/>
            <person name="Ribiere C."/>
            <person name="O'Toole P.W."/>
        </authorList>
    </citation>
    <scope>NUCLEOTIDE SEQUENCE</scope>
    <source>
        <strain evidence="7">MCC335</strain>
    </source>
</reference>
<evidence type="ECO:0000256" key="5">
    <source>
        <dbReference type="SAM" id="MobiDB-lite"/>
    </source>
</evidence>
<dbReference type="PANTHER" id="PTHR33376">
    <property type="match status" value="1"/>
</dbReference>
<dbReference type="InterPro" id="IPR038404">
    <property type="entry name" value="TRAP_DctP_sf"/>
</dbReference>
<dbReference type="PANTHER" id="PTHR33376:SF4">
    <property type="entry name" value="SIALIC ACID-BINDING PERIPLASMIC PROTEIN SIAP"/>
    <property type="match status" value="1"/>
</dbReference>
<dbReference type="InterPro" id="IPR018389">
    <property type="entry name" value="DctP_fam"/>
</dbReference>
<evidence type="ECO:0000313" key="7">
    <source>
        <dbReference type="EMBL" id="MBT9812545.1"/>
    </source>
</evidence>
<dbReference type="Proteomes" id="UP000708338">
    <property type="component" value="Unassembled WGS sequence"/>
</dbReference>
<evidence type="ECO:0000256" key="1">
    <source>
        <dbReference type="ARBA" id="ARBA00004196"/>
    </source>
</evidence>
<feature type="signal peptide" evidence="6">
    <location>
        <begin position="1"/>
        <end position="27"/>
    </location>
</feature>
<dbReference type="InterPro" id="IPR004682">
    <property type="entry name" value="TRAP_DctP"/>
</dbReference>
<gene>
    <name evidence="7" type="ORF">GPL26_23410</name>
</gene>
<dbReference type="PROSITE" id="PS51257">
    <property type="entry name" value="PROKAR_LIPOPROTEIN"/>
    <property type="match status" value="1"/>
</dbReference>
<dbReference type="EMBL" id="WQPS01000064">
    <property type="protein sequence ID" value="MBT9812545.1"/>
    <property type="molecule type" value="Genomic_DNA"/>
</dbReference>
<dbReference type="NCBIfam" id="NF037995">
    <property type="entry name" value="TRAP_S1"/>
    <property type="match status" value="1"/>
</dbReference>
<sequence length="376" mass="40842">MEMYRRITFMKKRLIAMVLSASLAAGALTGCSGSSGKETAPAQAPAADASKESEGQAGSQGTADASADPSVDLIFTSVSVTGDSHTIAMTAFAEKVKELSGGSVTCKTYSDGTLFSSENEFDALLSGDADLAYISFPTLATQSGLEWCSMVASGYFWSSYDHMTNTLNGELGEEIFGNIQSQINCIPMSAFYLGSRVVNTRNKEINTYEDMSGILLRMPNSETWLNLGEALGANPTPLSFSELYTALQTGAVDAQENPLPTDVSAAFYEVAPYIAITNHVIDSILPCINTDTWNSMTDAQKAAVTEAMEYARSVNDDARIEEEEKDIAFLEEKGCTITYPDLVEFKEKVQAYYTNHPEQTETWDMDLYDRIQAMAN</sequence>
<dbReference type="NCBIfam" id="TIGR00787">
    <property type="entry name" value="dctP"/>
    <property type="match status" value="1"/>
</dbReference>
<feature type="compositionally biased region" description="Low complexity" evidence="5">
    <location>
        <begin position="34"/>
        <end position="48"/>
    </location>
</feature>
<evidence type="ECO:0000256" key="2">
    <source>
        <dbReference type="ARBA" id="ARBA00009023"/>
    </source>
</evidence>
<keyword evidence="4 6" id="KW-0732">Signal</keyword>
<organism evidence="7 8">
    <name type="scientific">Enterocloster citroniae</name>
    <dbReference type="NCBI Taxonomy" id="358743"/>
    <lineage>
        <taxon>Bacteria</taxon>
        <taxon>Bacillati</taxon>
        <taxon>Bacillota</taxon>
        <taxon>Clostridia</taxon>
        <taxon>Lachnospirales</taxon>
        <taxon>Lachnospiraceae</taxon>
        <taxon>Enterocloster</taxon>
    </lineage>
</organism>
<keyword evidence="3" id="KW-0813">Transport</keyword>
<comment type="subcellular location">
    <subcellularLocation>
        <location evidence="1">Cell envelope</location>
    </subcellularLocation>
</comment>
<dbReference type="Gene3D" id="3.40.190.170">
    <property type="entry name" value="Bacterial extracellular solute-binding protein, family 7"/>
    <property type="match status" value="1"/>
</dbReference>
<dbReference type="CDD" id="cd13672">
    <property type="entry name" value="PBP2_TRAP_Siap"/>
    <property type="match status" value="1"/>
</dbReference>
<dbReference type="Pfam" id="PF03480">
    <property type="entry name" value="DctP"/>
    <property type="match status" value="1"/>
</dbReference>
<evidence type="ECO:0000256" key="6">
    <source>
        <dbReference type="SAM" id="SignalP"/>
    </source>
</evidence>